<dbReference type="Gene3D" id="3.60.40.10">
    <property type="entry name" value="PPM-type phosphatase domain"/>
    <property type="match status" value="1"/>
</dbReference>
<dbReference type="KEGG" id="cpoi:OE229_02195"/>
<evidence type="ECO:0000313" key="3">
    <source>
        <dbReference type="Proteomes" id="UP001062223"/>
    </source>
</evidence>
<proteinExistence type="predicted"/>
<dbReference type="InterPro" id="IPR029016">
    <property type="entry name" value="GAF-like_dom_sf"/>
</dbReference>
<accession>A0A9Q9P7Y2</accession>
<dbReference type="SMART" id="SM00065">
    <property type="entry name" value="GAF"/>
    <property type="match status" value="1"/>
</dbReference>
<evidence type="ECO:0000313" key="2">
    <source>
        <dbReference type="EMBL" id="UYC81298.1"/>
    </source>
</evidence>
<gene>
    <name evidence="2" type="ORF">OE229_02195</name>
</gene>
<sequence length="385" mass="40175">MTNHLDGADKRTAVIEALAILGSGPEERFDRITRMAHEAFDVPLTFLNLVHHDLVTTQSTFGWHQGSSVPASEQFCASTVLTPEPMVIPDASLDARFAGTAAVAEHGIRFYAGAPLTMVDGTRVGTLCIMDAVPRSFSDEDVALLRDLARWAERELGIAIDRGRVRRVLDGLVPDPVEIPGYDLDVVVAQHDDGGGDVADWRIAPDGGLHVTVGRVSAAGPASGLLAATVRGAVAARTGSAVSDAIVGLEAQVTADLSAADAVGSLFHLRLDPTSGHVDFGDAGHGLAVLVPADGPARVLHPLDLPLGLQPESIPRSPGALDLEPGDRLAICTQGVLTSDGLRHLDDLAALVRSAPDGATAVERVRTAVPTDAAVDVTLVVLTRH</sequence>
<dbReference type="PANTHER" id="PTHR43102:SF2">
    <property type="entry name" value="GAF DOMAIN-CONTAINING PROTEIN"/>
    <property type="match status" value="1"/>
</dbReference>
<dbReference type="Proteomes" id="UP001062223">
    <property type="component" value="Chromosome"/>
</dbReference>
<dbReference type="InterPro" id="IPR003018">
    <property type="entry name" value="GAF"/>
</dbReference>
<dbReference type="Pfam" id="PF01590">
    <property type="entry name" value="GAF"/>
    <property type="match status" value="1"/>
</dbReference>
<dbReference type="InterPro" id="IPR001932">
    <property type="entry name" value="PPM-type_phosphatase-like_dom"/>
</dbReference>
<dbReference type="AlphaFoldDB" id="A0A9Q9P7Y2"/>
<name>A0A9Q9P7Y2_9MICO</name>
<reference evidence="2" key="1">
    <citation type="submission" date="2022-09" db="EMBL/GenBank/DDBJ databases">
        <title>Taxonomy of Curtobacterium flaccumfaciens.</title>
        <authorList>
            <person name="Osdaghi E."/>
            <person name="Taghavi S.M."/>
            <person name="Hamidizade M."/>
            <person name="Abachi H."/>
            <person name="Fazliarab A."/>
            <person name="Baeyen S."/>
            <person name="Portier P."/>
            <person name="Van Vaerenbergh J."/>
            <person name="Jacques M.-A."/>
        </authorList>
    </citation>
    <scope>NUCLEOTIDE SEQUENCE</scope>
    <source>
        <strain evidence="2">AGQB46</strain>
    </source>
</reference>
<dbReference type="SUPFAM" id="SSF55781">
    <property type="entry name" value="GAF domain-like"/>
    <property type="match status" value="1"/>
</dbReference>
<dbReference type="Pfam" id="PF07228">
    <property type="entry name" value="SpoIIE"/>
    <property type="match status" value="1"/>
</dbReference>
<dbReference type="EMBL" id="CP106879">
    <property type="protein sequence ID" value="UYC81298.1"/>
    <property type="molecule type" value="Genomic_DNA"/>
</dbReference>
<feature type="domain" description="GAF" evidence="1">
    <location>
        <begin position="24"/>
        <end position="166"/>
    </location>
</feature>
<dbReference type="Gene3D" id="3.30.450.40">
    <property type="match status" value="1"/>
</dbReference>
<organism evidence="2 3">
    <name type="scientific">Curtobacterium poinsettiae</name>
    <dbReference type="NCBI Taxonomy" id="159612"/>
    <lineage>
        <taxon>Bacteria</taxon>
        <taxon>Bacillati</taxon>
        <taxon>Actinomycetota</taxon>
        <taxon>Actinomycetes</taxon>
        <taxon>Micrococcales</taxon>
        <taxon>Microbacteriaceae</taxon>
        <taxon>Curtobacterium</taxon>
    </lineage>
</organism>
<evidence type="ECO:0000259" key="1">
    <source>
        <dbReference type="SMART" id="SM00065"/>
    </source>
</evidence>
<dbReference type="InterPro" id="IPR036457">
    <property type="entry name" value="PPM-type-like_dom_sf"/>
</dbReference>
<protein>
    <submittedName>
        <fullName evidence="2">SpoIIE family protein phosphatase</fullName>
    </submittedName>
</protein>
<dbReference type="RefSeq" id="WP_262139537.1">
    <property type="nucleotide sequence ID" value="NZ_CP106879.1"/>
</dbReference>
<dbReference type="PANTHER" id="PTHR43102">
    <property type="entry name" value="SLR1143 PROTEIN"/>
    <property type="match status" value="1"/>
</dbReference>